<evidence type="ECO:0000313" key="12">
    <source>
        <dbReference type="Proteomes" id="UP000030645"/>
    </source>
</evidence>
<dbReference type="InterPro" id="IPR043129">
    <property type="entry name" value="ATPase_NBD"/>
</dbReference>
<protein>
    <recommendedName>
        <fullName evidence="9">D-ribulose kinase</fullName>
        <ecNumber evidence="8">2.7.1.47</ecNumber>
    </recommendedName>
</protein>
<dbReference type="FunFam" id="3.30.420.40:FF:000180">
    <property type="entry name" value="D-ribulose kinase isoform X1"/>
    <property type="match status" value="1"/>
</dbReference>
<feature type="domain" description="Carbohydrate kinase FGGY C-terminal" evidence="10">
    <location>
        <begin position="230"/>
        <end position="389"/>
    </location>
</feature>
<evidence type="ECO:0000256" key="6">
    <source>
        <dbReference type="ARBA" id="ARBA00022840"/>
    </source>
</evidence>
<evidence type="ECO:0000256" key="7">
    <source>
        <dbReference type="ARBA" id="ARBA00051146"/>
    </source>
</evidence>
<keyword evidence="5" id="KW-0418">Kinase</keyword>
<keyword evidence="3" id="KW-0808">Transferase</keyword>
<dbReference type="PANTHER" id="PTHR10196:SF80">
    <property type="entry name" value="D-RIBULOSE KINASE"/>
    <property type="match status" value="1"/>
</dbReference>
<evidence type="ECO:0000256" key="8">
    <source>
        <dbReference type="ARBA" id="ARBA00066370"/>
    </source>
</evidence>
<dbReference type="GO" id="GO:0004856">
    <property type="term" value="F:D-xylulokinase activity"/>
    <property type="evidence" value="ECO:0007669"/>
    <property type="project" value="TreeGrafter"/>
</dbReference>
<evidence type="ECO:0000256" key="9">
    <source>
        <dbReference type="ARBA" id="ARBA00072590"/>
    </source>
</evidence>
<evidence type="ECO:0000313" key="11">
    <source>
        <dbReference type="EMBL" id="EXC24664.1"/>
    </source>
</evidence>
<dbReference type="GO" id="GO:0005997">
    <property type="term" value="P:xylulose metabolic process"/>
    <property type="evidence" value="ECO:0007669"/>
    <property type="project" value="TreeGrafter"/>
</dbReference>
<accession>W9SBA8</accession>
<evidence type="ECO:0000256" key="5">
    <source>
        <dbReference type="ARBA" id="ARBA00022777"/>
    </source>
</evidence>
<dbReference type="EMBL" id="KE346026">
    <property type="protein sequence ID" value="EXC24664.1"/>
    <property type="molecule type" value="Genomic_DNA"/>
</dbReference>
<dbReference type="AlphaFoldDB" id="W9SBA8"/>
<evidence type="ECO:0000256" key="2">
    <source>
        <dbReference type="ARBA" id="ARBA00009156"/>
    </source>
</evidence>
<comment type="cofactor">
    <cofactor evidence="1">
        <name>a divalent metal cation</name>
        <dbReference type="ChEBI" id="CHEBI:60240"/>
    </cofactor>
</comment>
<dbReference type="PANTHER" id="PTHR10196">
    <property type="entry name" value="SUGAR KINASE"/>
    <property type="match status" value="1"/>
</dbReference>
<evidence type="ECO:0000256" key="4">
    <source>
        <dbReference type="ARBA" id="ARBA00022741"/>
    </source>
</evidence>
<dbReference type="Proteomes" id="UP000030645">
    <property type="component" value="Unassembled WGS sequence"/>
</dbReference>
<evidence type="ECO:0000256" key="1">
    <source>
        <dbReference type="ARBA" id="ARBA00001968"/>
    </source>
</evidence>
<dbReference type="STRING" id="981085.W9SBA8"/>
<dbReference type="eggNOG" id="ENOG502QVMB">
    <property type="taxonomic scope" value="Eukaryota"/>
</dbReference>
<evidence type="ECO:0000256" key="3">
    <source>
        <dbReference type="ARBA" id="ARBA00022679"/>
    </source>
</evidence>
<keyword evidence="6" id="KW-0067">ATP-binding</keyword>
<dbReference type="GO" id="GO:0005829">
    <property type="term" value="C:cytosol"/>
    <property type="evidence" value="ECO:0007669"/>
    <property type="project" value="TreeGrafter"/>
</dbReference>
<comment type="catalytic activity">
    <reaction evidence="7">
        <text>D-ribulose + ATP = D-ribulose 5-phosphate + ADP + H(+)</text>
        <dbReference type="Rhea" id="RHEA:17601"/>
        <dbReference type="ChEBI" id="CHEBI:15378"/>
        <dbReference type="ChEBI" id="CHEBI:17173"/>
        <dbReference type="ChEBI" id="CHEBI:30616"/>
        <dbReference type="ChEBI" id="CHEBI:58121"/>
        <dbReference type="ChEBI" id="CHEBI:456216"/>
        <dbReference type="EC" id="2.7.1.47"/>
    </reaction>
</comment>
<keyword evidence="12" id="KW-1185">Reference proteome</keyword>
<evidence type="ECO:0000259" key="10">
    <source>
        <dbReference type="Pfam" id="PF02782"/>
    </source>
</evidence>
<dbReference type="GO" id="GO:0005524">
    <property type="term" value="F:ATP binding"/>
    <property type="evidence" value="ECO:0007669"/>
    <property type="project" value="UniProtKB-KW"/>
</dbReference>
<dbReference type="GO" id="GO:0019150">
    <property type="term" value="F:D-ribulokinase activity"/>
    <property type="evidence" value="ECO:0007669"/>
    <property type="project" value="UniProtKB-EC"/>
</dbReference>
<gene>
    <name evidence="11" type="ORF">L484_008435</name>
</gene>
<comment type="similarity">
    <text evidence="2">Belongs to the FGGY kinase family.</text>
</comment>
<dbReference type="EC" id="2.7.1.47" evidence="8"/>
<proteinExistence type="inferred from homology"/>
<organism evidence="11 12">
    <name type="scientific">Morus notabilis</name>
    <dbReference type="NCBI Taxonomy" id="981085"/>
    <lineage>
        <taxon>Eukaryota</taxon>
        <taxon>Viridiplantae</taxon>
        <taxon>Streptophyta</taxon>
        <taxon>Embryophyta</taxon>
        <taxon>Tracheophyta</taxon>
        <taxon>Spermatophyta</taxon>
        <taxon>Magnoliopsida</taxon>
        <taxon>eudicotyledons</taxon>
        <taxon>Gunneridae</taxon>
        <taxon>Pentapetalae</taxon>
        <taxon>rosids</taxon>
        <taxon>fabids</taxon>
        <taxon>Rosales</taxon>
        <taxon>Moraceae</taxon>
        <taxon>Moreae</taxon>
        <taxon>Morus</taxon>
    </lineage>
</organism>
<name>W9SBA8_9ROSA</name>
<dbReference type="CDD" id="cd07783">
    <property type="entry name" value="ASKHA_NBD_FGGY_SePSK_AtXK1-like"/>
    <property type="match status" value="1"/>
</dbReference>
<dbReference type="Pfam" id="PF02782">
    <property type="entry name" value="FGGY_C"/>
    <property type="match status" value="1"/>
</dbReference>
<dbReference type="InterPro" id="IPR018485">
    <property type="entry name" value="FGGY_C"/>
</dbReference>
<dbReference type="SUPFAM" id="SSF53067">
    <property type="entry name" value="Actin-like ATPase domain"/>
    <property type="match status" value="2"/>
</dbReference>
<keyword evidence="4" id="KW-0547">Nucleotide-binding</keyword>
<dbReference type="Gene3D" id="3.30.420.40">
    <property type="match status" value="2"/>
</dbReference>
<sequence length="397" mass="43342">MLTLSETGLWNTLRKSRPRHRTMACFRSNKDNPEPGSPFGERLYLGMDFGTSGASNTGEPLWRPFLYNESCPEALPTVRSIAPANHTVCSGSSTLCKLVSWWERVGSQRKSALLLHQADWLLWLLHGKLGVSDYNNALKVVGYDPELDAYPSWLLSQPYSQLLPSVRAPGTSIGHLKEDIRSQFGFPKDCVVCAGTTDSIAAFLAARASQPGKAVTSLGSTLAIKLLSTTRVEDARFGVYSHRLDDKWLVGGASNTGGAVLRQIFTDEQLAKLSEQINPMVPSPLDYYPLKTAGERFPVSDPSMAPRLDPRPESDVEFLHGIFESIARIEAKGYNLLKDLGAAKVDEVFTAGGGAKNEKWTRIRERVLGLPVSCASQTEAAYGAALLALKGVQQSLM</sequence>
<reference evidence="12" key="1">
    <citation type="submission" date="2013-01" db="EMBL/GenBank/DDBJ databases">
        <title>Draft Genome Sequence of a Mulberry Tree, Morus notabilis C.K. Schneid.</title>
        <authorList>
            <person name="He N."/>
            <person name="Zhao S."/>
        </authorList>
    </citation>
    <scope>NUCLEOTIDE SEQUENCE</scope>
</reference>